<keyword evidence="2" id="KW-1185">Reference proteome</keyword>
<dbReference type="EMBL" id="MU167236">
    <property type="protein sequence ID" value="KAG0148545.1"/>
    <property type="molecule type" value="Genomic_DNA"/>
</dbReference>
<protein>
    <submittedName>
        <fullName evidence="1">Uncharacterized protein</fullName>
    </submittedName>
</protein>
<comment type="caution">
    <text evidence="1">The sequence shown here is derived from an EMBL/GenBank/DDBJ whole genome shotgun (WGS) entry which is preliminary data.</text>
</comment>
<evidence type="ECO:0000313" key="2">
    <source>
        <dbReference type="Proteomes" id="UP000886653"/>
    </source>
</evidence>
<feature type="non-terminal residue" evidence="1">
    <location>
        <position position="1"/>
    </location>
</feature>
<proteinExistence type="predicted"/>
<organism evidence="1 2">
    <name type="scientific">Cronartium quercuum f. sp. fusiforme G11</name>
    <dbReference type="NCBI Taxonomy" id="708437"/>
    <lineage>
        <taxon>Eukaryota</taxon>
        <taxon>Fungi</taxon>
        <taxon>Dikarya</taxon>
        <taxon>Basidiomycota</taxon>
        <taxon>Pucciniomycotina</taxon>
        <taxon>Pucciniomycetes</taxon>
        <taxon>Pucciniales</taxon>
        <taxon>Coleosporiaceae</taxon>
        <taxon>Cronartium</taxon>
    </lineage>
</organism>
<reference evidence="1" key="1">
    <citation type="submission" date="2013-11" db="EMBL/GenBank/DDBJ databases">
        <title>Genome sequence of the fusiform rust pathogen reveals effectors for host alternation and coevolution with pine.</title>
        <authorList>
            <consortium name="DOE Joint Genome Institute"/>
            <person name="Smith K."/>
            <person name="Pendleton A."/>
            <person name="Kubisiak T."/>
            <person name="Anderson C."/>
            <person name="Salamov A."/>
            <person name="Aerts A."/>
            <person name="Riley R."/>
            <person name="Clum A."/>
            <person name="Lindquist E."/>
            <person name="Ence D."/>
            <person name="Campbell M."/>
            <person name="Kronenberg Z."/>
            <person name="Feau N."/>
            <person name="Dhillon B."/>
            <person name="Hamelin R."/>
            <person name="Burleigh J."/>
            <person name="Smith J."/>
            <person name="Yandell M."/>
            <person name="Nelson C."/>
            <person name="Grigoriev I."/>
            <person name="Davis J."/>
        </authorList>
    </citation>
    <scope>NUCLEOTIDE SEQUENCE</scope>
    <source>
        <strain evidence="1">G11</strain>
    </source>
</reference>
<name>A0A9P6NK78_9BASI</name>
<evidence type="ECO:0000313" key="1">
    <source>
        <dbReference type="EMBL" id="KAG0148545.1"/>
    </source>
</evidence>
<dbReference type="OrthoDB" id="116316at2759"/>
<dbReference type="AlphaFoldDB" id="A0A9P6NK78"/>
<sequence>GWLNKANMHIEDPKGDQIVLMMIRYSLDVDIAMKIEDAKSAAEAMATIKTVFYFPSQSKQVSCF</sequence>
<gene>
    <name evidence="1" type="ORF">CROQUDRAFT_41268</name>
</gene>
<accession>A0A9P6NK78</accession>
<dbReference type="Proteomes" id="UP000886653">
    <property type="component" value="Unassembled WGS sequence"/>
</dbReference>